<feature type="domain" description="Glycosyltransferase 2-like" evidence="1">
    <location>
        <begin position="51"/>
        <end position="170"/>
    </location>
</feature>
<evidence type="ECO:0000313" key="3">
    <source>
        <dbReference type="Proteomes" id="UP001248709"/>
    </source>
</evidence>
<dbReference type="Gene3D" id="3.90.550.10">
    <property type="entry name" value="Spore Coat Polysaccharide Biosynthesis Protein SpsA, Chain A"/>
    <property type="match status" value="1"/>
</dbReference>
<dbReference type="InterPro" id="IPR001173">
    <property type="entry name" value="Glyco_trans_2-like"/>
</dbReference>
<dbReference type="Proteomes" id="UP001248709">
    <property type="component" value="Unassembled WGS sequence"/>
</dbReference>
<proteinExistence type="predicted"/>
<evidence type="ECO:0000313" key="2">
    <source>
        <dbReference type="EMBL" id="MDT3428866.1"/>
    </source>
</evidence>
<evidence type="ECO:0000259" key="1">
    <source>
        <dbReference type="Pfam" id="PF00535"/>
    </source>
</evidence>
<protein>
    <recommendedName>
        <fullName evidence="1">Glycosyltransferase 2-like domain-containing protein</fullName>
    </recommendedName>
</protein>
<accession>A0ABU3HEG8</accession>
<reference evidence="2 3" key="1">
    <citation type="submission" date="2023-07" db="EMBL/GenBank/DDBJ databases">
        <title>Genomic Encyclopedia of Type Strains, Phase IV (KMG-IV): sequencing the most valuable type-strain genomes for metagenomic binning, comparative biology and taxonomic classification.</title>
        <authorList>
            <person name="Goeker M."/>
        </authorList>
    </citation>
    <scope>NUCLEOTIDE SEQUENCE [LARGE SCALE GENOMIC DNA]</scope>
    <source>
        <strain evidence="2 3">T98</strain>
    </source>
</reference>
<dbReference type="InterPro" id="IPR029044">
    <property type="entry name" value="Nucleotide-diphossugar_trans"/>
</dbReference>
<keyword evidence="3" id="KW-1185">Reference proteome</keyword>
<sequence>MAKVKLTIIIAYHPDHWQSSLLAINQLRLNVKLEVIWIVSNKFNFRSEQLEDHPFECKLLHWANIDDLVQKINFALTASQGQYISLIGEDEILDPEGFMRMIENVEKHQSDIIMGSYVYFDTTQNSYIKHPTFGYEKMKKYFYNTTLENEPALILSLNASGNKIFRRSLVTISNLAISKSDIVGNYKPFFLQILIQSKEITYLPYVSCLVQSGKTAIHSVSTFLDISHELRKKIFSKKLLRLYEAGILLELSWVLTSEEFILFSDIEKMSLLSKIEKKMEGYDIHLFKILFPQYDTLFDLLHHNLYWECIEYLNIVFEKETSRMSVARHRKEYHSMKKDMWKPIVKLNNMLKRWGNNSC</sequence>
<dbReference type="Pfam" id="PF00535">
    <property type="entry name" value="Glycos_transf_2"/>
    <property type="match status" value="1"/>
</dbReference>
<dbReference type="EMBL" id="JAUSUY010000028">
    <property type="protein sequence ID" value="MDT3428866.1"/>
    <property type="molecule type" value="Genomic_DNA"/>
</dbReference>
<name>A0ABU3HEG8_9BACL</name>
<organism evidence="2 3">
    <name type="scientific">Paenibacillus forsythiae</name>
    <dbReference type="NCBI Taxonomy" id="365616"/>
    <lineage>
        <taxon>Bacteria</taxon>
        <taxon>Bacillati</taxon>
        <taxon>Bacillota</taxon>
        <taxon>Bacilli</taxon>
        <taxon>Bacillales</taxon>
        <taxon>Paenibacillaceae</taxon>
        <taxon>Paenibacillus</taxon>
    </lineage>
</organism>
<dbReference type="RefSeq" id="WP_198027838.1">
    <property type="nucleotide sequence ID" value="NZ_JAUSUY010000028.1"/>
</dbReference>
<dbReference type="SUPFAM" id="SSF53448">
    <property type="entry name" value="Nucleotide-diphospho-sugar transferases"/>
    <property type="match status" value="1"/>
</dbReference>
<comment type="caution">
    <text evidence="2">The sequence shown here is derived from an EMBL/GenBank/DDBJ whole genome shotgun (WGS) entry which is preliminary data.</text>
</comment>
<gene>
    <name evidence="2" type="ORF">J2Z22_004460</name>
</gene>